<keyword evidence="1" id="KW-0812">Transmembrane</keyword>
<dbReference type="RefSeq" id="WP_307167070.1">
    <property type="nucleotide sequence ID" value="NZ_JAUSWV010000002.1"/>
</dbReference>
<protein>
    <recommendedName>
        <fullName evidence="4">IPTL-CTERM sorting domain-containing protein</fullName>
    </recommendedName>
</protein>
<organism evidence="2 3">
    <name type="scientific">Streptomyces rishiriensis</name>
    <dbReference type="NCBI Taxonomy" id="68264"/>
    <lineage>
        <taxon>Bacteria</taxon>
        <taxon>Bacillati</taxon>
        <taxon>Actinomycetota</taxon>
        <taxon>Actinomycetes</taxon>
        <taxon>Kitasatosporales</taxon>
        <taxon>Streptomycetaceae</taxon>
        <taxon>Streptomyces</taxon>
    </lineage>
</organism>
<dbReference type="Proteomes" id="UP001230654">
    <property type="component" value="Unassembled WGS sequence"/>
</dbReference>
<comment type="caution">
    <text evidence="2">The sequence shown here is derived from an EMBL/GenBank/DDBJ whole genome shotgun (WGS) entry which is preliminary data.</text>
</comment>
<feature type="transmembrane region" description="Helical" evidence="1">
    <location>
        <begin position="21"/>
        <end position="39"/>
    </location>
</feature>
<evidence type="ECO:0000256" key="1">
    <source>
        <dbReference type="SAM" id="Phobius"/>
    </source>
</evidence>
<keyword evidence="1" id="KW-0472">Membrane</keyword>
<sequence length="45" mass="4963">MVDRVPTVTAAGARAPDFVPMWVQLLIVVVAFGVLAVSVRRRNKR</sequence>
<proteinExistence type="predicted"/>
<gene>
    <name evidence="2" type="ORF">QF030_007550</name>
</gene>
<keyword evidence="3" id="KW-1185">Reference proteome</keyword>
<keyword evidence="1" id="KW-1133">Transmembrane helix</keyword>
<evidence type="ECO:0000313" key="2">
    <source>
        <dbReference type="EMBL" id="MDQ0585372.1"/>
    </source>
</evidence>
<accession>A0ABU0P3Q6</accession>
<name>A0ABU0P3Q6_STRRH</name>
<dbReference type="EMBL" id="JAUSWV010000002">
    <property type="protein sequence ID" value="MDQ0585372.1"/>
    <property type="molecule type" value="Genomic_DNA"/>
</dbReference>
<evidence type="ECO:0008006" key="4">
    <source>
        <dbReference type="Google" id="ProtNLM"/>
    </source>
</evidence>
<evidence type="ECO:0000313" key="3">
    <source>
        <dbReference type="Proteomes" id="UP001230654"/>
    </source>
</evidence>
<reference evidence="2 3" key="1">
    <citation type="submission" date="2023-07" db="EMBL/GenBank/DDBJ databases">
        <title>Comparative genomics of wheat-associated soil bacteria to identify genetic determinants of phenazine resistance.</title>
        <authorList>
            <person name="Mouncey N."/>
        </authorList>
    </citation>
    <scope>NUCLEOTIDE SEQUENCE [LARGE SCALE GENOMIC DNA]</scope>
    <source>
        <strain evidence="2 3">B2I6</strain>
    </source>
</reference>